<dbReference type="AlphaFoldDB" id="A0AB34IF51"/>
<evidence type="ECO:0000313" key="2">
    <source>
        <dbReference type="Proteomes" id="UP001515480"/>
    </source>
</evidence>
<name>A0AB34IF51_PRYPA</name>
<dbReference type="EMBL" id="JBGBPQ010000030">
    <property type="protein sequence ID" value="KAL1496189.1"/>
    <property type="molecule type" value="Genomic_DNA"/>
</dbReference>
<gene>
    <name evidence="1" type="ORF">AB1Y20_014805</name>
</gene>
<accession>A0AB34IF51</accession>
<keyword evidence="2" id="KW-1185">Reference proteome</keyword>
<sequence>MVARHDEVELEEISLQCLKAKESFSTVLRQVRQVGQQVVVLDPLHLFHRADAADVASLLRQKFQKLLLVPGGQEREAT</sequence>
<organism evidence="1 2">
    <name type="scientific">Prymnesium parvum</name>
    <name type="common">Toxic golden alga</name>
    <dbReference type="NCBI Taxonomy" id="97485"/>
    <lineage>
        <taxon>Eukaryota</taxon>
        <taxon>Haptista</taxon>
        <taxon>Haptophyta</taxon>
        <taxon>Prymnesiophyceae</taxon>
        <taxon>Prymnesiales</taxon>
        <taxon>Prymnesiaceae</taxon>
        <taxon>Prymnesium</taxon>
    </lineage>
</organism>
<proteinExistence type="predicted"/>
<reference evidence="1 2" key="1">
    <citation type="journal article" date="2024" name="Science">
        <title>Giant polyketide synthase enzymes in the biosynthesis of giant marine polyether toxins.</title>
        <authorList>
            <person name="Fallon T.R."/>
            <person name="Shende V.V."/>
            <person name="Wierzbicki I.H."/>
            <person name="Pendleton A.L."/>
            <person name="Watervoot N.F."/>
            <person name="Auber R.P."/>
            <person name="Gonzalez D.J."/>
            <person name="Wisecaver J.H."/>
            <person name="Moore B.S."/>
        </authorList>
    </citation>
    <scope>NUCLEOTIDE SEQUENCE [LARGE SCALE GENOMIC DNA]</scope>
    <source>
        <strain evidence="1 2">12B1</strain>
    </source>
</reference>
<protein>
    <submittedName>
        <fullName evidence="1">Uncharacterized protein</fullName>
    </submittedName>
</protein>
<dbReference type="Proteomes" id="UP001515480">
    <property type="component" value="Unassembled WGS sequence"/>
</dbReference>
<comment type="caution">
    <text evidence="1">The sequence shown here is derived from an EMBL/GenBank/DDBJ whole genome shotgun (WGS) entry which is preliminary data.</text>
</comment>
<evidence type="ECO:0000313" key="1">
    <source>
        <dbReference type="EMBL" id="KAL1496189.1"/>
    </source>
</evidence>